<evidence type="ECO:0000313" key="2">
    <source>
        <dbReference type="EMBL" id="MFB9055245.1"/>
    </source>
</evidence>
<dbReference type="SUPFAM" id="SSF53448">
    <property type="entry name" value="Nucleotide-diphospho-sugar transferases"/>
    <property type="match status" value="1"/>
</dbReference>
<keyword evidence="3" id="KW-1185">Reference proteome</keyword>
<evidence type="ECO:0000313" key="3">
    <source>
        <dbReference type="Proteomes" id="UP001589585"/>
    </source>
</evidence>
<proteinExistence type="predicted"/>
<reference evidence="2 3" key="1">
    <citation type="submission" date="2024-09" db="EMBL/GenBank/DDBJ databases">
        <authorList>
            <person name="Sun Q."/>
            <person name="Mori K."/>
        </authorList>
    </citation>
    <scope>NUCLEOTIDE SEQUENCE [LARGE SCALE GENOMIC DNA]</scope>
    <source>
        <strain evidence="2 3">CECT 8622</strain>
    </source>
</reference>
<dbReference type="Proteomes" id="UP001589585">
    <property type="component" value="Unassembled WGS sequence"/>
</dbReference>
<protein>
    <submittedName>
        <fullName evidence="2">Glycosyltransferase family 2 protein</fullName>
    </submittedName>
</protein>
<comment type="caution">
    <text evidence="2">The sequence shown here is derived from an EMBL/GenBank/DDBJ whole genome shotgun (WGS) entry which is preliminary data.</text>
</comment>
<evidence type="ECO:0000259" key="1">
    <source>
        <dbReference type="Pfam" id="PF00535"/>
    </source>
</evidence>
<name>A0ABV5F725_9FLAO</name>
<dbReference type="CDD" id="cd00761">
    <property type="entry name" value="Glyco_tranf_GTA_type"/>
    <property type="match status" value="1"/>
</dbReference>
<dbReference type="Pfam" id="PF00535">
    <property type="entry name" value="Glycos_transf_2"/>
    <property type="match status" value="1"/>
</dbReference>
<sequence length="259" mass="29769">MKSLVSIITPTFNSEPSISETIESVLQQTHKNWELILVDDGSTDLTVEKIQTFISQNPNIRLLRGVKNQGAAWARNKGIEVAKGAYVAFLDADDLWKPEKLEVQLAFMHREACEVCFSSYNLIDDSGTPLNRQIKALAILNYDKLLKSNYIGNSTGVYSVKALGKITAPNLRKRQDWLLWLRAIKASGKPAKGVQESLVYYRVRKNSLSSNKFKLIKYNYWVYRKGLRFSIIKSLRYMVGFFIEYFFIKPKQTFFIDET</sequence>
<gene>
    <name evidence="2" type="ORF">ACFFU9_00675</name>
</gene>
<organism evidence="2 3">
    <name type="scientific">Mariniflexile ostreae</name>
    <dbReference type="NCBI Taxonomy" id="1520892"/>
    <lineage>
        <taxon>Bacteria</taxon>
        <taxon>Pseudomonadati</taxon>
        <taxon>Bacteroidota</taxon>
        <taxon>Flavobacteriia</taxon>
        <taxon>Flavobacteriales</taxon>
        <taxon>Flavobacteriaceae</taxon>
        <taxon>Mariniflexile</taxon>
    </lineage>
</organism>
<feature type="domain" description="Glycosyltransferase 2-like" evidence="1">
    <location>
        <begin position="6"/>
        <end position="138"/>
    </location>
</feature>
<dbReference type="InterPro" id="IPR001173">
    <property type="entry name" value="Glyco_trans_2-like"/>
</dbReference>
<dbReference type="InterPro" id="IPR029044">
    <property type="entry name" value="Nucleotide-diphossugar_trans"/>
</dbReference>
<dbReference type="PANTHER" id="PTHR22916">
    <property type="entry name" value="GLYCOSYLTRANSFERASE"/>
    <property type="match status" value="1"/>
</dbReference>
<dbReference type="PANTHER" id="PTHR22916:SF3">
    <property type="entry name" value="UDP-GLCNAC:BETAGAL BETA-1,3-N-ACETYLGLUCOSAMINYLTRANSFERASE-LIKE PROTEIN 1"/>
    <property type="match status" value="1"/>
</dbReference>
<dbReference type="EMBL" id="JBHMFC010000001">
    <property type="protein sequence ID" value="MFB9055245.1"/>
    <property type="molecule type" value="Genomic_DNA"/>
</dbReference>
<dbReference type="RefSeq" id="WP_379859429.1">
    <property type="nucleotide sequence ID" value="NZ_JBHMFC010000001.1"/>
</dbReference>
<accession>A0ABV5F725</accession>
<dbReference type="Gene3D" id="3.90.550.10">
    <property type="entry name" value="Spore Coat Polysaccharide Biosynthesis Protein SpsA, Chain A"/>
    <property type="match status" value="1"/>
</dbReference>